<dbReference type="EMBL" id="CP012117">
    <property type="protein sequence ID" value="ANP28068.1"/>
    <property type="molecule type" value="Genomic_DNA"/>
</dbReference>
<dbReference type="PANTHER" id="PTHR11136">
    <property type="entry name" value="FOLYLPOLYGLUTAMATE SYNTHASE-RELATED"/>
    <property type="match status" value="1"/>
</dbReference>
<evidence type="ECO:0000256" key="3">
    <source>
        <dbReference type="ARBA" id="ARBA00022741"/>
    </source>
</evidence>
<protein>
    <submittedName>
        <fullName evidence="5">Tetrahydrofolate synthase</fullName>
        <ecNumber evidence="5">6.3.2.17</ecNumber>
    </submittedName>
</protein>
<dbReference type="Gene3D" id="3.40.1190.10">
    <property type="entry name" value="Mur-like, catalytic domain"/>
    <property type="match status" value="1"/>
</dbReference>
<evidence type="ECO:0000313" key="5">
    <source>
        <dbReference type="EMBL" id="ANP28068.1"/>
    </source>
</evidence>
<comment type="similarity">
    <text evidence="1">Belongs to the folylpolyglutamate synthase family.</text>
</comment>
<dbReference type="GO" id="GO:0004326">
    <property type="term" value="F:tetrahydrofolylpolyglutamate synthase activity"/>
    <property type="evidence" value="ECO:0007669"/>
    <property type="project" value="UniProtKB-EC"/>
</dbReference>
<dbReference type="PANTHER" id="PTHR11136:SF0">
    <property type="entry name" value="DIHYDROFOLATE SYNTHETASE-RELATED"/>
    <property type="match status" value="1"/>
</dbReference>
<reference evidence="5 6" key="1">
    <citation type="submission" date="2015-06" db="EMBL/GenBank/DDBJ databases">
        <title>Investigation of pathophysiology for high-risk pregnancy and development of treatment modality based on it.</title>
        <authorList>
            <person name="Kim B.-C."/>
            <person name="Lim S."/>
        </authorList>
    </citation>
    <scope>NUCLEOTIDE SEQUENCE [LARGE SCALE GENOMIC DNA]</scope>
    <source>
        <strain evidence="5 6">AD1-86</strain>
    </source>
</reference>
<evidence type="ECO:0000256" key="4">
    <source>
        <dbReference type="ARBA" id="ARBA00022840"/>
    </source>
</evidence>
<evidence type="ECO:0000313" key="6">
    <source>
        <dbReference type="Proteomes" id="UP000092596"/>
    </source>
</evidence>
<dbReference type="InterPro" id="IPR001645">
    <property type="entry name" value="Folylpolyglutamate_synth"/>
</dbReference>
<dbReference type="AlphaFoldDB" id="A0A1B0ZJK3"/>
<accession>A0A1B0ZJK3</accession>
<gene>
    <name evidence="5" type="ORF">DAD186_15180</name>
</gene>
<dbReference type="GO" id="GO:0005737">
    <property type="term" value="C:cytoplasm"/>
    <property type="evidence" value="ECO:0007669"/>
    <property type="project" value="TreeGrafter"/>
</dbReference>
<name>A0A1B0ZJK3_9MICO</name>
<dbReference type="GO" id="GO:0008841">
    <property type="term" value="F:dihydrofolate synthase activity"/>
    <property type="evidence" value="ECO:0007669"/>
    <property type="project" value="TreeGrafter"/>
</dbReference>
<dbReference type="InterPro" id="IPR036565">
    <property type="entry name" value="Mur-like_cat_sf"/>
</dbReference>
<dbReference type="SUPFAM" id="SSF53623">
    <property type="entry name" value="MurD-like peptide ligases, catalytic domain"/>
    <property type="match status" value="1"/>
</dbReference>
<organism evidence="5 6">
    <name type="scientific">Dermabacter vaginalis</name>
    <dbReference type="NCBI Taxonomy" id="1630135"/>
    <lineage>
        <taxon>Bacteria</taxon>
        <taxon>Bacillati</taxon>
        <taxon>Actinomycetota</taxon>
        <taxon>Actinomycetes</taxon>
        <taxon>Micrococcales</taxon>
        <taxon>Dermabacteraceae</taxon>
        <taxon>Dermabacter</taxon>
    </lineage>
</organism>
<keyword evidence="3" id="KW-0547">Nucleotide-binding</keyword>
<dbReference type="EC" id="6.3.2.17" evidence="5"/>
<dbReference type="Proteomes" id="UP000092596">
    <property type="component" value="Chromosome"/>
</dbReference>
<dbReference type="KEGG" id="dva:DAD186_15180"/>
<evidence type="ECO:0000256" key="2">
    <source>
        <dbReference type="ARBA" id="ARBA00022598"/>
    </source>
</evidence>
<evidence type="ECO:0000256" key="1">
    <source>
        <dbReference type="ARBA" id="ARBA00008276"/>
    </source>
</evidence>
<proteinExistence type="inferred from homology"/>
<dbReference type="RefSeq" id="WP_065248130.1">
    <property type="nucleotide sequence ID" value="NZ_CP012117.1"/>
</dbReference>
<keyword evidence="2 5" id="KW-0436">Ligase</keyword>
<dbReference type="GO" id="GO:0005524">
    <property type="term" value="F:ATP binding"/>
    <property type="evidence" value="ECO:0007669"/>
    <property type="project" value="UniProtKB-KW"/>
</dbReference>
<dbReference type="STRING" id="1630135.DAD186_15180"/>
<keyword evidence="4" id="KW-0067">ATP-binding</keyword>
<sequence>MPARHLPGDEPFFREWNAHHGPYTRSRSRAKIFARAISLDTSPSVPVIGVVGSKGKGSAVAATTQYLMTLGYTVGTISSPPFLTNRERIRLNAKPLPESDYNALASRVSHALTLMPPVEDTGGYLAPTGLFTLAGADYLLRHGVDALVIEEGLGGATDEISQFRLDTLVVTPVFLEHEGVIGDTVDAIARNLVGAGDERTREVVFPETLCREAREAIDQLLPNATRHEVSAPKDLGFGPLTSMNVATGYAAASVTHAALQNLLPSPIQHKEAFRLASTLHLPGRSSLVHAHGTRWLLDAAISREGVASALENARSTGQFDDAHTLVCMPDIKDIASILDLLEKDRTILATTHEDHLFFENYPSDWETLPLDQSLATMKSRATSVIALGTMSFAAEMAAYLELDTEHWISPGSEPCPDKATK</sequence>